<keyword evidence="2" id="KW-1185">Reference proteome</keyword>
<evidence type="ECO:0000313" key="1">
    <source>
        <dbReference type="EMBL" id="SDM57042.1"/>
    </source>
</evidence>
<sequence length="362" mass="41465">MVTLRDEFHARLDEFRPEYGFWEQDEVIRSLANTGELLDLIFVGDEAAMAMALLEKIIAKGTREDWEPLRLGDTKPDLNWRETWDRIDGWDASSTPPFLDDLHELNAFANFGIMTIWDIHADSQDYLEVRHMKERFDEAKNPPKWVRKVCEKIERFEALVGRGGNGKYELTYLPALREQALARIKLDEGEPLTVGELASLSGVSIKRLQNAIYAQSEGAPSVSKKGLIAPEACARWLNERDYRWSIWREVAAEYPLKVSWGEQTELAPPDPLKEHDDYVFVPVAMDGSIFSPHLGRGSARDRFTIGPKGEEVQVEGFGEAVERLLRMETPRWRRPNPESGRWGIVSGQSWKRVRRSELEALA</sequence>
<dbReference type="RefSeq" id="WP_091770805.1">
    <property type="nucleotide sequence ID" value="NZ_FNHG01000014.1"/>
</dbReference>
<gene>
    <name evidence="1" type="ORF">SAMN04488568_11463</name>
</gene>
<dbReference type="OrthoDB" id="9800901at2"/>
<protein>
    <submittedName>
        <fullName evidence="1">Uncharacterized protein</fullName>
    </submittedName>
</protein>
<dbReference type="EMBL" id="FNHG01000014">
    <property type="protein sequence ID" value="SDM57042.1"/>
    <property type="molecule type" value="Genomic_DNA"/>
</dbReference>
<proteinExistence type="predicted"/>
<dbReference type="AlphaFoldDB" id="A0A1G9UB18"/>
<organism evidence="1 2">
    <name type="scientific">Maricaulis salignorans</name>
    <dbReference type="NCBI Taxonomy" id="144026"/>
    <lineage>
        <taxon>Bacteria</taxon>
        <taxon>Pseudomonadati</taxon>
        <taxon>Pseudomonadota</taxon>
        <taxon>Alphaproteobacteria</taxon>
        <taxon>Maricaulales</taxon>
        <taxon>Maricaulaceae</taxon>
        <taxon>Maricaulis</taxon>
    </lineage>
</organism>
<name>A0A1G9UB18_9PROT</name>
<evidence type="ECO:0000313" key="2">
    <source>
        <dbReference type="Proteomes" id="UP000199759"/>
    </source>
</evidence>
<dbReference type="Proteomes" id="UP000199759">
    <property type="component" value="Unassembled WGS sequence"/>
</dbReference>
<accession>A0A1G9UB18</accession>
<dbReference type="STRING" id="144026.SAMN04488568_11463"/>
<reference evidence="1 2" key="1">
    <citation type="submission" date="2016-10" db="EMBL/GenBank/DDBJ databases">
        <authorList>
            <person name="de Groot N.N."/>
        </authorList>
    </citation>
    <scope>NUCLEOTIDE SEQUENCE [LARGE SCALE GENOMIC DNA]</scope>
    <source>
        <strain evidence="1 2">DSM 16077</strain>
    </source>
</reference>